<dbReference type="Pfam" id="PF06904">
    <property type="entry name" value="Extensin-like_C"/>
    <property type="match status" value="1"/>
</dbReference>
<gene>
    <name evidence="2" type="ORF">ACFOJE_01240</name>
</gene>
<accession>A0ABV7ANI2</accession>
<evidence type="ECO:0000313" key="2">
    <source>
        <dbReference type="EMBL" id="MFC2970839.1"/>
    </source>
</evidence>
<dbReference type="EMBL" id="JBHRSJ010000001">
    <property type="protein sequence ID" value="MFC2970839.1"/>
    <property type="molecule type" value="Genomic_DNA"/>
</dbReference>
<name>A0ABV7ANI2_9GAMM</name>
<sequence>MKVVRWLLLIALPVAPVVALRCGWLDIPPRWNPWAPLDVREPPNLLTSFKQWRLAYDPKRCAAALATSSLRYVPLPDSHPQPGCRIENAVRLQSSHVAFNADFSATCPLAVAYALFERHGLQTAAEQVFGQLVVKVEHFGSFACRNIARSDRRSQHAGANALDIAGFRLRDGRRITLARDWAGDGERARFLRLVHGAACRYFNIVLGPDYNEAHRDHLHVGMGAWRLCR</sequence>
<evidence type="ECO:0000259" key="1">
    <source>
        <dbReference type="Pfam" id="PF06904"/>
    </source>
</evidence>
<evidence type="ECO:0000313" key="3">
    <source>
        <dbReference type="Proteomes" id="UP001595457"/>
    </source>
</evidence>
<organism evidence="2 3">
    <name type="scientific">Azotobacter bryophylli</name>
    <dbReference type="NCBI Taxonomy" id="1986537"/>
    <lineage>
        <taxon>Bacteria</taxon>
        <taxon>Pseudomonadati</taxon>
        <taxon>Pseudomonadota</taxon>
        <taxon>Gammaproteobacteria</taxon>
        <taxon>Pseudomonadales</taxon>
        <taxon>Pseudomonadaceae</taxon>
        <taxon>Azotobacter</taxon>
    </lineage>
</organism>
<dbReference type="Proteomes" id="UP001595457">
    <property type="component" value="Unassembled WGS sequence"/>
</dbReference>
<protein>
    <submittedName>
        <fullName evidence="2">Extensin family protein</fullName>
    </submittedName>
</protein>
<feature type="domain" description="Extensin-like C-terminal" evidence="1">
    <location>
        <begin position="60"/>
        <end position="229"/>
    </location>
</feature>
<dbReference type="InterPro" id="IPR009683">
    <property type="entry name" value="Extensin-like_C"/>
</dbReference>
<proteinExistence type="predicted"/>
<keyword evidence="3" id="KW-1185">Reference proteome</keyword>
<reference evidence="3" key="1">
    <citation type="journal article" date="2019" name="Int. J. Syst. Evol. Microbiol.">
        <title>The Global Catalogue of Microorganisms (GCM) 10K type strain sequencing project: providing services to taxonomists for standard genome sequencing and annotation.</title>
        <authorList>
            <consortium name="The Broad Institute Genomics Platform"/>
            <consortium name="The Broad Institute Genome Sequencing Center for Infectious Disease"/>
            <person name="Wu L."/>
            <person name="Ma J."/>
        </authorList>
    </citation>
    <scope>NUCLEOTIDE SEQUENCE [LARGE SCALE GENOMIC DNA]</scope>
    <source>
        <strain evidence="3">KCTC 62195</strain>
    </source>
</reference>
<comment type="caution">
    <text evidence="2">The sequence shown here is derived from an EMBL/GenBank/DDBJ whole genome shotgun (WGS) entry which is preliminary data.</text>
</comment>
<dbReference type="RefSeq" id="WP_377812405.1">
    <property type="nucleotide sequence ID" value="NZ_JBHRSJ010000001.1"/>
</dbReference>